<dbReference type="InterPro" id="IPR018490">
    <property type="entry name" value="cNMP-bd_dom_sf"/>
</dbReference>
<reference evidence="13 14" key="1">
    <citation type="journal article" date="2018" name="Mol. Plant">
        <title>The genome of Artemisia annua provides insight into the evolution of Asteraceae family and artemisinin biosynthesis.</title>
        <authorList>
            <person name="Shen Q."/>
            <person name="Zhang L."/>
            <person name="Liao Z."/>
            <person name="Wang S."/>
            <person name="Yan T."/>
            <person name="Shi P."/>
            <person name="Liu M."/>
            <person name="Fu X."/>
            <person name="Pan Q."/>
            <person name="Wang Y."/>
            <person name="Lv Z."/>
            <person name="Lu X."/>
            <person name="Zhang F."/>
            <person name="Jiang W."/>
            <person name="Ma Y."/>
            <person name="Chen M."/>
            <person name="Hao X."/>
            <person name="Li L."/>
            <person name="Tang Y."/>
            <person name="Lv G."/>
            <person name="Zhou Y."/>
            <person name="Sun X."/>
            <person name="Brodelius P.E."/>
            <person name="Rose J.K.C."/>
            <person name="Tang K."/>
        </authorList>
    </citation>
    <scope>NUCLEOTIDE SEQUENCE [LARGE SCALE GENOMIC DNA]</scope>
    <source>
        <strain evidence="14">cv. Huhao1</strain>
        <tissue evidence="13">Leaf</tissue>
    </source>
</reference>
<dbReference type="Pfam" id="PF00027">
    <property type="entry name" value="cNMP_binding"/>
    <property type="match status" value="1"/>
</dbReference>
<keyword evidence="14" id="KW-1185">Reference proteome</keyword>
<gene>
    <name evidence="13" type="ORF">CTI12_AA399680</name>
</gene>
<keyword evidence="8" id="KW-1071">Ligand-gated ion channel</keyword>
<feature type="region of interest" description="Disordered" evidence="10">
    <location>
        <begin position="686"/>
        <end position="717"/>
    </location>
</feature>
<dbReference type="SUPFAM" id="SSF81324">
    <property type="entry name" value="Voltage-gated potassium channels"/>
    <property type="match status" value="1"/>
</dbReference>
<feature type="transmembrane region" description="Helical" evidence="11">
    <location>
        <begin position="254"/>
        <end position="274"/>
    </location>
</feature>
<evidence type="ECO:0000256" key="5">
    <source>
        <dbReference type="ARBA" id="ARBA00022989"/>
    </source>
</evidence>
<dbReference type="GO" id="GO:0034220">
    <property type="term" value="P:monoatomic ion transmembrane transport"/>
    <property type="evidence" value="ECO:0007669"/>
    <property type="project" value="UniProtKB-KW"/>
</dbReference>
<dbReference type="PROSITE" id="PS50042">
    <property type="entry name" value="CNMP_BINDING_3"/>
    <property type="match status" value="1"/>
</dbReference>
<name>A0A2U1MAL8_ARTAN</name>
<evidence type="ECO:0000256" key="6">
    <source>
        <dbReference type="ARBA" id="ARBA00023065"/>
    </source>
</evidence>
<evidence type="ECO:0000256" key="3">
    <source>
        <dbReference type="ARBA" id="ARBA00022448"/>
    </source>
</evidence>
<dbReference type="SUPFAM" id="SSF51206">
    <property type="entry name" value="cAMP-binding domain-like"/>
    <property type="match status" value="1"/>
</dbReference>
<evidence type="ECO:0000313" key="14">
    <source>
        <dbReference type="Proteomes" id="UP000245207"/>
    </source>
</evidence>
<dbReference type="FunFam" id="2.60.120.10:FF:000024">
    <property type="entry name" value="Cyclic nucleotide-gated ion channel 1"/>
    <property type="match status" value="1"/>
</dbReference>
<evidence type="ECO:0000256" key="11">
    <source>
        <dbReference type="SAM" id="Phobius"/>
    </source>
</evidence>
<dbReference type="PANTHER" id="PTHR45651">
    <property type="entry name" value="CYCLIC NUCLEOTIDE-GATED ION CHANNEL 15-RELATED-RELATED"/>
    <property type="match status" value="1"/>
</dbReference>
<evidence type="ECO:0000256" key="4">
    <source>
        <dbReference type="ARBA" id="ARBA00022692"/>
    </source>
</evidence>
<keyword evidence="5 11" id="KW-1133">Transmembrane helix</keyword>
<dbReference type="SMART" id="SM00100">
    <property type="entry name" value="cNMP"/>
    <property type="match status" value="1"/>
</dbReference>
<keyword evidence="4 11" id="KW-0812">Transmembrane</keyword>
<organism evidence="13 14">
    <name type="scientific">Artemisia annua</name>
    <name type="common">Sweet wormwood</name>
    <dbReference type="NCBI Taxonomy" id="35608"/>
    <lineage>
        <taxon>Eukaryota</taxon>
        <taxon>Viridiplantae</taxon>
        <taxon>Streptophyta</taxon>
        <taxon>Embryophyta</taxon>
        <taxon>Tracheophyta</taxon>
        <taxon>Spermatophyta</taxon>
        <taxon>Magnoliopsida</taxon>
        <taxon>eudicotyledons</taxon>
        <taxon>Gunneridae</taxon>
        <taxon>Pentapetalae</taxon>
        <taxon>asterids</taxon>
        <taxon>campanulids</taxon>
        <taxon>Asterales</taxon>
        <taxon>Asteraceae</taxon>
        <taxon>Asteroideae</taxon>
        <taxon>Anthemideae</taxon>
        <taxon>Artemisiinae</taxon>
        <taxon>Artemisia</taxon>
    </lineage>
</organism>
<dbReference type="GO" id="GO:0012505">
    <property type="term" value="C:endomembrane system"/>
    <property type="evidence" value="ECO:0007669"/>
    <property type="project" value="UniProtKB-SubCell"/>
</dbReference>
<proteinExistence type="inferred from homology"/>
<comment type="subcellular location">
    <subcellularLocation>
        <location evidence="1">Endomembrane system</location>
        <topology evidence="1">Multi-pass membrane protein</topology>
    </subcellularLocation>
</comment>
<dbReference type="InterPro" id="IPR014710">
    <property type="entry name" value="RmlC-like_jellyroll"/>
</dbReference>
<sequence length="717" mass="83532">MKYGRRKKQIQKQIKKSGSLTKSLPSEWMLFLSPRNFSNVRLFKLVLQTSSFAHIYVYIGIVDMNHKQEKYVRFRDIASPEQSYGYDQRTPTPYGLYEMKIKPSFSSIMNTARRGLTHAYTRVGIMSNVSLVFQQSTDKKSATQVVAKKKMLDPQGSFLQKWNKIFIILSLIAVTLDPLFFYIPVIDRKENCIGMDNNMKIISCVLRTLIDLVYILHIVFEFRTGFISPSSRVFGRGELIEDSYAIAKRYICSYLFMDIYSILPIPQVALLFIIPMSKRPASFITKDFLKSVILAQYIPRLLRIIPLYREVTRASGIFTETPWAGAAFNLFLYMLASHVIGSFWYLLSIDREDECWREACRKMKRDTSSIGQNLTTSTYGWEILFAIIISIVGLVLFTFLIGNMQKYLQSMGTRVEEMRVKRRDTELWMSHRMLPDELKQRVRRYEQYKWQENRGVDEEYLIHDLPKDLRRDIKRHLCLNLLMRVPMFKIMDERLLDAMSECLKPVLYTENSYIVREGDPVDEMLFIMRGELVTTTTNGGRSDFFNSSNLKAGDFCGDELLTWALDPSLSSSFPLSTRTVRPITDVEAFSFKADDFKAVASQFRRLHSKRLRHTFRYHSQQWRTWGACFIQAAWRRHQRRKHEAALLEEEKRLHDALAKGGETSSPSLGATIYASRFASNMLHKMKRNRSHTPRLLPQSVLPQKPVDPDFSADEDQE</sequence>
<evidence type="ECO:0000256" key="1">
    <source>
        <dbReference type="ARBA" id="ARBA00004127"/>
    </source>
</evidence>
<feature type="transmembrane region" description="Helical" evidence="11">
    <location>
        <begin position="198"/>
        <end position="220"/>
    </location>
</feature>
<dbReference type="AlphaFoldDB" id="A0A2U1MAL8"/>
<accession>A0A2U1MAL8</accession>
<feature type="transmembrane region" description="Helical" evidence="11">
    <location>
        <begin position="323"/>
        <end position="347"/>
    </location>
</feature>
<keyword evidence="9" id="KW-0407">Ion channel</keyword>
<comment type="caution">
    <text evidence="13">The sequence shown here is derived from an EMBL/GenBank/DDBJ whole genome shotgun (WGS) entry which is preliminary data.</text>
</comment>
<dbReference type="Gene3D" id="1.10.287.70">
    <property type="match status" value="1"/>
</dbReference>
<evidence type="ECO:0000256" key="7">
    <source>
        <dbReference type="ARBA" id="ARBA00023136"/>
    </source>
</evidence>
<keyword evidence="7 11" id="KW-0472">Membrane</keyword>
<evidence type="ECO:0000256" key="8">
    <source>
        <dbReference type="ARBA" id="ARBA00023286"/>
    </source>
</evidence>
<dbReference type="InterPro" id="IPR000595">
    <property type="entry name" value="cNMP-bd_dom"/>
</dbReference>
<dbReference type="Gene3D" id="2.60.120.10">
    <property type="entry name" value="Jelly Rolls"/>
    <property type="match status" value="1"/>
</dbReference>
<dbReference type="InterPro" id="IPR005821">
    <property type="entry name" value="Ion_trans_dom"/>
</dbReference>
<dbReference type="OrthoDB" id="421226at2759"/>
<evidence type="ECO:0000256" key="9">
    <source>
        <dbReference type="ARBA" id="ARBA00023303"/>
    </source>
</evidence>
<dbReference type="Pfam" id="PF00520">
    <property type="entry name" value="Ion_trans"/>
    <property type="match status" value="1"/>
</dbReference>
<dbReference type="CDD" id="cd00038">
    <property type="entry name" value="CAP_ED"/>
    <property type="match status" value="1"/>
</dbReference>
<evidence type="ECO:0000256" key="2">
    <source>
        <dbReference type="ARBA" id="ARBA00010486"/>
    </source>
</evidence>
<dbReference type="Gene3D" id="1.10.287.630">
    <property type="entry name" value="Helix hairpin bin"/>
    <property type="match status" value="1"/>
</dbReference>
<dbReference type="EMBL" id="PKPP01005942">
    <property type="protein sequence ID" value="PWA58283.1"/>
    <property type="molecule type" value="Genomic_DNA"/>
</dbReference>
<feature type="transmembrane region" description="Helical" evidence="11">
    <location>
        <begin position="383"/>
        <end position="402"/>
    </location>
</feature>
<dbReference type="PANTHER" id="PTHR45651:SF71">
    <property type="entry name" value="POTASSIUM CHANNEL, VOLTAGE-DEPENDENT, EAG_ELK_ERG, RMLC-LIKE JELLY ROLL"/>
    <property type="match status" value="1"/>
</dbReference>
<feature type="transmembrane region" description="Helical" evidence="11">
    <location>
        <begin position="165"/>
        <end position="186"/>
    </location>
</feature>
<keyword evidence="6" id="KW-0406">Ion transport</keyword>
<evidence type="ECO:0000256" key="10">
    <source>
        <dbReference type="SAM" id="MobiDB-lite"/>
    </source>
</evidence>
<protein>
    <submittedName>
        <fullName evidence="13">Cyclic nucleotide-gated ion channel 1</fullName>
    </submittedName>
</protein>
<evidence type="ECO:0000313" key="13">
    <source>
        <dbReference type="EMBL" id="PWA58283.1"/>
    </source>
</evidence>
<feature type="domain" description="Cyclic nucleotide-binding" evidence="12">
    <location>
        <begin position="487"/>
        <end position="599"/>
    </location>
</feature>
<dbReference type="Proteomes" id="UP000245207">
    <property type="component" value="Unassembled WGS sequence"/>
</dbReference>
<evidence type="ECO:0000259" key="12">
    <source>
        <dbReference type="PROSITE" id="PS50042"/>
    </source>
</evidence>
<dbReference type="FunFam" id="1.10.287.630:FF:000003">
    <property type="entry name" value="Cyclic nucleotide-gated ion channel 1"/>
    <property type="match status" value="1"/>
</dbReference>
<comment type="similarity">
    <text evidence="2">Belongs to the cyclic nucleotide-gated cation channel (TC 1.A.1.5) family.</text>
</comment>
<keyword evidence="3" id="KW-0813">Transport</keyword>